<name>A0A382RD23_9ZZZZ</name>
<sequence>MTKAVNILNVLEKAHQGRNMSKKAKMQIADAYGRALTMQKIIADFIKVNRQLLIDMGISENANLLHGKDYSLHISQKIGAKIDTALVKDKLGELEYQRCKVPTQYKTIQAMPLNDNQVEVDSSTSIKTISDFQLAV</sequence>
<organism evidence="1">
    <name type="scientific">marine metagenome</name>
    <dbReference type="NCBI Taxonomy" id="408172"/>
    <lineage>
        <taxon>unclassified sequences</taxon>
        <taxon>metagenomes</taxon>
        <taxon>ecological metagenomes</taxon>
    </lineage>
</organism>
<protein>
    <submittedName>
        <fullName evidence="1">Uncharacterized protein</fullName>
    </submittedName>
</protein>
<proteinExistence type="predicted"/>
<evidence type="ECO:0000313" key="1">
    <source>
        <dbReference type="EMBL" id="SVC95604.1"/>
    </source>
</evidence>
<reference evidence="1" key="1">
    <citation type="submission" date="2018-05" db="EMBL/GenBank/DDBJ databases">
        <authorList>
            <person name="Lanie J.A."/>
            <person name="Ng W.-L."/>
            <person name="Kazmierczak K.M."/>
            <person name="Andrzejewski T.M."/>
            <person name="Davidsen T.M."/>
            <person name="Wayne K.J."/>
            <person name="Tettelin H."/>
            <person name="Glass J.I."/>
            <person name="Rusch D."/>
            <person name="Podicherti R."/>
            <person name="Tsui H.-C.T."/>
            <person name="Winkler M.E."/>
        </authorList>
    </citation>
    <scope>NUCLEOTIDE SEQUENCE</scope>
</reference>
<dbReference type="EMBL" id="UINC01120855">
    <property type="protein sequence ID" value="SVC95604.1"/>
    <property type="molecule type" value="Genomic_DNA"/>
</dbReference>
<gene>
    <name evidence="1" type="ORF">METZ01_LOCUS348458</name>
</gene>
<accession>A0A382RD23</accession>
<dbReference type="AlphaFoldDB" id="A0A382RD23"/>